<dbReference type="eggNOG" id="ENOG502SJ8Q">
    <property type="taxonomic scope" value="Eukaryota"/>
</dbReference>
<protein>
    <recommendedName>
        <fullName evidence="5">Zn(2)-C6 fungal-type domain-containing protein</fullName>
    </recommendedName>
</protein>
<dbReference type="CDD" id="cd00067">
    <property type="entry name" value="GAL4"/>
    <property type="match status" value="1"/>
</dbReference>
<feature type="domain" description="Zn(2)-C6 fungal-type" evidence="5">
    <location>
        <begin position="28"/>
        <end position="59"/>
    </location>
</feature>
<reference evidence="6 7" key="1">
    <citation type="journal article" date="2011" name="Genome Biol.">
        <title>Comparative genome sequence analysis underscores mycoparasitism as the ancestral life style of Trichoderma.</title>
        <authorList>
            <person name="Kubicek C.P."/>
            <person name="Herrera-Estrella A."/>
            <person name="Seidl-Seiboth V."/>
            <person name="Martinez D.A."/>
            <person name="Druzhinina I.S."/>
            <person name="Thon M."/>
            <person name="Zeilinger S."/>
            <person name="Casas-Flores S."/>
            <person name="Horwitz B.A."/>
            <person name="Mukherjee P.K."/>
            <person name="Mukherjee M."/>
            <person name="Kredics L."/>
            <person name="Alcaraz L.D."/>
            <person name="Aerts A."/>
            <person name="Antal Z."/>
            <person name="Atanasova L."/>
            <person name="Cervantes-Badillo M.G."/>
            <person name="Challacombe J."/>
            <person name="Chertkov O."/>
            <person name="McCluskey K."/>
            <person name="Coulpier F."/>
            <person name="Deshpande N."/>
            <person name="von Doehren H."/>
            <person name="Ebbole D.J."/>
            <person name="Esquivel-Naranjo E.U."/>
            <person name="Fekete E."/>
            <person name="Flipphi M."/>
            <person name="Glaser F."/>
            <person name="Gomez-Rodriguez E.Y."/>
            <person name="Gruber S."/>
            <person name="Han C."/>
            <person name="Henrissat B."/>
            <person name="Hermosa R."/>
            <person name="Hernandez-Onate M."/>
            <person name="Karaffa L."/>
            <person name="Kosti I."/>
            <person name="Le Crom S."/>
            <person name="Lindquist E."/>
            <person name="Lucas S."/>
            <person name="Luebeck M."/>
            <person name="Luebeck P.S."/>
            <person name="Margeot A."/>
            <person name="Metz B."/>
            <person name="Misra M."/>
            <person name="Nevalainen H."/>
            <person name="Omann M."/>
            <person name="Packer N."/>
            <person name="Perrone G."/>
            <person name="Uresti-Rivera E.E."/>
            <person name="Salamov A."/>
            <person name="Schmoll M."/>
            <person name="Seiboth B."/>
            <person name="Shapiro H."/>
            <person name="Sukno S."/>
            <person name="Tamayo-Ramos J.A."/>
            <person name="Tisch D."/>
            <person name="Wiest A."/>
            <person name="Wilkinson H.H."/>
            <person name="Zhang M."/>
            <person name="Coutinho P.M."/>
            <person name="Kenerley C.M."/>
            <person name="Monte E."/>
            <person name="Baker S.E."/>
            <person name="Grigoriev I.V."/>
        </authorList>
    </citation>
    <scope>NUCLEOTIDE SEQUENCE [LARGE SCALE GENOMIC DNA]</scope>
    <source>
        <strain evidence="7">ATCC 20476 / IMI 206040</strain>
    </source>
</reference>
<dbReference type="SUPFAM" id="SSF57701">
    <property type="entry name" value="Zn2/Cys6 DNA-binding domain"/>
    <property type="match status" value="1"/>
</dbReference>
<dbReference type="Gene3D" id="4.10.240.10">
    <property type="entry name" value="Zn(2)-C6 fungal-type DNA-binding domain"/>
    <property type="match status" value="1"/>
</dbReference>
<accession>G9NI99</accession>
<dbReference type="GeneID" id="25783051"/>
<dbReference type="OrthoDB" id="5392779at2759"/>
<dbReference type="KEGG" id="tatv:25783051"/>
<dbReference type="AlphaFoldDB" id="G9NI99"/>
<dbReference type="Proteomes" id="UP000005426">
    <property type="component" value="Unassembled WGS sequence"/>
</dbReference>
<dbReference type="PANTHER" id="PTHR47840">
    <property type="entry name" value="ZN(II)2CYS6 TRANSCRIPTION FACTOR (EUROFUNG)-RELATED"/>
    <property type="match status" value="1"/>
</dbReference>
<keyword evidence="7" id="KW-1185">Reference proteome</keyword>
<proteinExistence type="predicted"/>
<keyword evidence="1" id="KW-0805">Transcription regulation</keyword>
<dbReference type="OMA" id="MRWFALR"/>
<evidence type="ECO:0000259" key="5">
    <source>
        <dbReference type="PROSITE" id="PS00463"/>
    </source>
</evidence>
<evidence type="ECO:0000313" key="7">
    <source>
        <dbReference type="Proteomes" id="UP000005426"/>
    </source>
</evidence>
<evidence type="ECO:0000256" key="2">
    <source>
        <dbReference type="ARBA" id="ARBA00023163"/>
    </source>
</evidence>
<evidence type="ECO:0000256" key="1">
    <source>
        <dbReference type="ARBA" id="ARBA00023015"/>
    </source>
</evidence>
<feature type="region of interest" description="Disordered" evidence="4">
    <location>
        <begin position="96"/>
        <end position="119"/>
    </location>
</feature>
<dbReference type="PROSITE" id="PS00463">
    <property type="entry name" value="ZN2_CY6_FUNGAL_1"/>
    <property type="match status" value="1"/>
</dbReference>
<gene>
    <name evidence="6" type="ORF">TRIATDRAFT_315062</name>
</gene>
<evidence type="ECO:0000256" key="3">
    <source>
        <dbReference type="ARBA" id="ARBA00023242"/>
    </source>
</evidence>
<dbReference type="STRING" id="452589.G9NI99"/>
<sequence length="690" mass="76990">MVPASVQHRPGDSLSHLKLRKIRKGTRSCWECKRRKIRCTFSSGNSATCVWCLAHDSACVSQQYQDDGSDHSRSPNMEERMLRVESLLERVLEKLETGTRHTQTTEPSEHATTTEDSTGIDVINTASISAPSSTSNVVSVFRNASFMLEIGCEGISPTDASTLTPDASRALVPGSTAAWPKLSRVSHMLLELTPPRAVVELIDSESSPWISQLLRPLPSLRQSIRFSLLRMLPIEPMSASHPTVIARALMVIVICLQQLPKSTDMNKYRLPTSRNDFIEHLTATIISLVTADDELIATNEGLECLLLISIYFVNSGRPRRAWLNNRRALAVAQLMDLHKTSVQDAQEEGSIAGIWPHLVHHDRHLSEVLGFPCGVVDSYGPFVLDNLTFMQQLSEGQQDMLYQRQLDRIAAHLVERDQRSPALAVPLMVSIDSALGSLAKAMPYSWWHPFDRVSGSQADAMGMLYSRYNVQLWHHHLDMSNHLPFMLDVTDERRSEYSRIQCLRAARELIKVYIPLRTTFGMFSCCMTNFQAFTAAVAIIFNMFLQSSSAEFEVLSGQRAGDWALIAAIIDVLDAAIERFDDRVALQARDVLKLLQAIENDPRSLKGDRFHFTIPYFGVISIARKMPAGEPSDVTAMQNDGASGNHMTDPSAAVLSLDDSPSFMTTIDFMGPNTAVDVDELMKQWLVDEM</sequence>
<dbReference type="PANTHER" id="PTHR47840:SF1">
    <property type="entry name" value="ZN(II)2CYS6 TRANSCRIPTION FACTOR (EUROFUNG)"/>
    <property type="match status" value="1"/>
</dbReference>
<keyword evidence="2" id="KW-0804">Transcription</keyword>
<dbReference type="HOGENOM" id="CLU_004804_2_3_1"/>
<evidence type="ECO:0000256" key="4">
    <source>
        <dbReference type="SAM" id="MobiDB-lite"/>
    </source>
</evidence>
<dbReference type="InterPro" id="IPR036864">
    <property type="entry name" value="Zn2-C6_fun-type_DNA-bd_sf"/>
</dbReference>
<keyword evidence="3" id="KW-0539">Nucleus</keyword>
<name>G9NI99_HYPAI</name>
<dbReference type="GO" id="GO:0000981">
    <property type="term" value="F:DNA-binding transcription factor activity, RNA polymerase II-specific"/>
    <property type="evidence" value="ECO:0007669"/>
    <property type="project" value="InterPro"/>
</dbReference>
<organism evidence="6 7">
    <name type="scientific">Hypocrea atroviridis (strain ATCC 20476 / IMI 206040)</name>
    <name type="common">Trichoderma atroviride</name>
    <dbReference type="NCBI Taxonomy" id="452589"/>
    <lineage>
        <taxon>Eukaryota</taxon>
        <taxon>Fungi</taxon>
        <taxon>Dikarya</taxon>
        <taxon>Ascomycota</taxon>
        <taxon>Pezizomycotina</taxon>
        <taxon>Sordariomycetes</taxon>
        <taxon>Hypocreomycetidae</taxon>
        <taxon>Hypocreales</taxon>
        <taxon>Hypocreaceae</taxon>
        <taxon>Trichoderma</taxon>
    </lineage>
</organism>
<comment type="caution">
    <text evidence="6">The sequence shown here is derived from an EMBL/GenBank/DDBJ whole genome shotgun (WGS) entry which is preliminary data.</text>
</comment>
<evidence type="ECO:0000313" key="6">
    <source>
        <dbReference type="EMBL" id="EHK49512.1"/>
    </source>
</evidence>
<dbReference type="GO" id="GO:0008270">
    <property type="term" value="F:zinc ion binding"/>
    <property type="evidence" value="ECO:0007669"/>
    <property type="project" value="InterPro"/>
</dbReference>
<dbReference type="InterPro" id="IPR001138">
    <property type="entry name" value="Zn2Cys6_DnaBD"/>
</dbReference>
<dbReference type="EMBL" id="ABDG02000016">
    <property type="protein sequence ID" value="EHK49512.1"/>
    <property type="molecule type" value="Genomic_DNA"/>
</dbReference>
<dbReference type="CDD" id="cd12148">
    <property type="entry name" value="fungal_TF_MHR"/>
    <property type="match status" value="1"/>
</dbReference>